<name>A0A1I0BN76_THASX</name>
<proteinExistence type="predicted"/>
<keyword evidence="3" id="KW-1185">Reference proteome</keyword>
<evidence type="ECO:0008006" key="4">
    <source>
        <dbReference type="Google" id="ProtNLM"/>
    </source>
</evidence>
<organism evidence="2 3">
    <name type="scientific">Thalassotalea agarivorans</name>
    <name type="common">Thalassomonas agarivorans</name>
    <dbReference type="NCBI Taxonomy" id="349064"/>
    <lineage>
        <taxon>Bacteria</taxon>
        <taxon>Pseudomonadati</taxon>
        <taxon>Pseudomonadota</taxon>
        <taxon>Gammaproteobacteria</taxon>
        <taxon>Alteromonadales</taxon>
        <taxon>Colwelliaceae</taxon>
        <taxon>Thalassotalea</taxon>
    </lineage>
</organism>
<dbReference type="InterPro" id="IPR025489">
    <property type="entry name" value="DUF4381"/>
</dbReference>
<accession>A0A1I0BN76</accession>
<dbReference type="RefSeq" id="WP_093328195.1">
    <property type="nucleotide sequence ID" value="NZ_AP027363.1"/>
</dbReference>
<keyword evidence="1" id="KW-0812">Transmembrane</keyword>
<feature type="transmembrane region" description="Helical" evidence="1">
    <location>
        <begin position="20"/>
        <end position="40"/>
    </location>
</feature>
<dbReference type="EMBL" id="FOHK01000004">
    <property type="protein sequence ID" value="SET08401.1"/>
    <property type="molecule type" value="Genomic_DNA"/>
</dbReference>
<evidence type="ECO:0000313" key="2">
    <source>
        <dbReference type="EMBL" id="SET08401.1"/>
    </source>
</evidence>
<keyword evidence="1" id="KW-1133">Transmembrane helix</keyword>
<keyword evidence="1" id="KW-0472">Membrane</keyword>
<protein>
    <recommendedName>
        <fullName evidence="4">DUF4381 domain-containing protein</fullName>
    </recommendedName>
</protein>
<gene>
    <name evidence="2" type="ORF">SAMN05660429_01003</name>
</gene>
<dbReference type="OrthoDB" id="283083at2"/>
<dbReference type="Pfam" id="PF14316">
    <property type="entry name" value="DUF4381"/>
    <property type="match status" value="1"/>
</dbReference>
<reference evidence="2 3" key="1">
    <citation type="submission" date="2016-10" db="EMBL/GenBank/DDBJ databases">
        <authorList>
            <person name="de Groot N.N."/>
        </authorList>
    </citation>
    <scope>NUCLEOTIDE SEQUENCE [LARGE SCALE GENOMIC DNA]</scope>
    <source>
        <strain evidence="2 3">DSM 19706</strain>
    </source>
</reference>
<dbReference type="Proteomes" id="UP000199308">
    <property type="component" value="Unassembled WGS sequence"/>
</dbReference>
<evidence type="ECO:0000313" key="3">
    <source>
        <dbReference type="Proteomes" id="UP000199308"/>
    </source>
</evidence>
<sequence length="153" mass="17599">MQNLDLKDIHLPQAISDAPIALGWWFLYVAAVTFVVLAITQSYRYVKRNKAKKIAIANLANCRTEHQMLATLKWAILQYLPRSEAAHIHGEALADYMVSLLPEKHHLTFKQEHREVFNQLYQQHLDTQALASASKFWLTHALPSAVKRAEELR</sequence>
<evidence type="ECO:0000256" key="1">
    <source>
        <dbReference type="SAM" id="Phobius"/>
    </source>
</evidence>
<dbReference type="STRING" id="349064.SAMN05660429_01003"/>
<dbReference type="AlphaFoldDB" id="A0A1I0BN76"/>